<proteinExistence type="predicted"/>
<gene>
    <name evidence="1" type="ORF">Tci_914242</name>
</gene>
<protein>
    <submittedName>
        <fullName evidence="1">Uncharacterized protein</fullName>
    </submittedName>
</protein>
<sequence length="32" mass="3480">SAAAARPAGGLRADYCFVATMDKEIMHDPERE</sequence>
<dbReference type="EMBL" id="BKCJ011570376">
    <property type="protein sequence ID" value="GFD42273.1"/>
    <property type="molecule type" value="Genomic_DNA"/>
</dbReference>
<reference evidence="1" key="1">
    <citation type="journal article" date="2019" name="Sci. Rep.">
        <title>Draft genome of Tanacetum cinerariifolium, the natural source of mosquito coil.</title>
        <authorList>
            <person name="Yamashiro T."/>
            <person name="Shiraishi A."/>
            <person name="Satake H."/>
            <person name="Nakayama K."/>
        </authorList>
    </citation>
    <scope>NUCLEOTIDE SEQUENCE</scope>
</reference>
<name>A0A699W676_TANCI</name>
<organism evidence="1">
    <name type="scientific">Tanacetum cinerariifolium</name>
    <name type="common">Dalmatian daisy</name>
    <name type="synonym">Chrysanthemum cinerariifolium</name>
    <dbReference type="NCBI Taxonomy" id="118510"/>
    <lineage>
        <taxon>Eukaryota</taxon>
        <taxon>Viridiplantae</taxon>
        <taxon>Streptophyta</taxon>
        <taxon>Embryophyta</taxon>
        <taxon>Tracheophyta</taxon>
        <taxon>Spermatophyta</taxon>
        <taxon>Magnoliopsida</taxon>
        <taxon>eudicotyledons</taxon>
        <taxon>Gunneridae</taxon>
        <taxon>Pentapetalae</taxon>
        <taxon>asterids</taxon>
        <taxon>campanulids</taxon>
        <taxon>Asterales</taxon>
        <taxon>Asteraceae</taxon>
        <taxon>Asteroideae</taxon>
        <taxon>Anthemideae</taxon>
        <taxon>Anthemidinae</taxon>
        <taxon>Tanacetum</taxon>
    </lineage>
</organism>
<dbReference type="AlphaFoldDB" id="A0A699W676"/>
<feature type="non-terminal residue" evidence="1">
    <location>
        <position position="1"/>
    </location>
</feature>
<feature type="non-terminal residue" evidence="1">
    <location>
        <position position="32"/>
    </location>
</feature>
<evidence type="ECO:0000313" key="1">
    <source>
        <dbReference type="EMBL" id="GFD42273.1"/>
    </source>
</evidence>
<comment type="caution">
    <text evidence="1">The sequence shown here is derived from an EMBL/GenBank/DDBJ whole genome shotgun (WGS) entry which is preliminary data.</text>
</comment>
<accession>A0A699W676</accession>